<dbReference type="InterPro" id="IPR031919">
    <property type="entry name" value="Fucosidase_C"/>
</dbReference>
<evidence type="ECO:0000256" key="2">
    <source>
        <dbReference type="ARBA" id="ARBA00007951"/>
    </source>
</evidence>
<gene>
    <name evidence="11" type="ORF">RRG08_067104</name>
</gene>
<keyword evidence="7 8" id="KW-0326">Glycosidase</keyword>
<reference evidence="11" key="1">
    <citation type="journal article" date="2023" name="G3 (Bethesda)">
        <title>A reference genome for the long-term kleptoplast-retaining sea slug Elysia crispata morphotype clarki.</title>
        <authorList>
            <person name="Eastman K.E."/>
            <person name="Pendleton A.L."/>
            <person name="Shaikh M.A."/>
            <person name="Suttiyut T."/>
            <person name="Ogas R."/>
            <person name="Tomko P."/>
            <person name="Gavelis G."/>
            <person name="Widhalm J.R."/>
            <person name="Wisecaver J.H."/>
        </authorList>
    </citation>
    <scope>NUCLEOTIDE SEQUENCE</scope>
    <source>
        <strain evidence="11">ECLA1</strain>
    </source>
</reference>
<dbReference type="EC" id="3.2.1.51" evidence="3"/>
<dbReference type="Pfam" id="PF16757">
    <property type="entry name" value="Fucosidase_C"/>
    <property type="match status" value="1"/>
</dbReference>
<organism evidence="11 12">
    <name type="scientific">Elysia crispata</name>
    <name type="common">lettuce slug</name>
    <dbReference type="NCBI Taxonomy" id="231223"/>
    <lineage>
        <taxon>Eukaryota</taxon>
        <taxon>Metazoa</taxon>
        <taxon>Spiralia</taxon>
        <taxon>Lophotrochozoa</taxon>
        <taxon>Mollusca</taxon>
        <taxon>Gastropoda</taxon>
        <taxon>Heterobranchia</taxon>
        <taxon>Euthyneura</taxon>
        <taxon>Panpulmonata</taxon>
        <taxon>Sacoglossa</taxon>
        <taxon>Placobranchoidea</taxon>
        <taxon>Plakobranchidae</taxon>
        <taxon>Elysia</taxon>
    </lineage>
</organism>
<evidence type="ECO:0000256" key="3">
    <source>
        <dbReference type="ARBA" id="ARBA00012662"/>
    </source>
</evidence>
<keyword evidence="4" id="KW-0732">Signal</keyword>
<dbReference type="EMBL" id="JAWDGP010000342">
    <property type="protein sequence ID" value="KAK3801301.1"/>
    <property type="molecule type" value="Genomic_DNA"/>
</dbReference>
<evidence type="ECO:0000256" key="6">
    <source>
        <dbReference type="ARBA" id="ARBA00023180"/>
    </source>
</evidence>
<dbReference type="GO" id="GO:0005764">
    <property type="term" value="C:lysosome"/>
    <property type="evidence" value="ECO:0007669"/>
    <property type="project" value="TreeGrafter"/>
</dbReference>
<name>A0AAE1EBE5_9GAST</name>
<dbReference type="InterPro" id="IPR016286">
    <property type="entry name" value="FUC_metazoa-typ"/>
</dbReference>
<comment type="function">
    <text evidence="1">Alpha-L-fucosidase is responsible for hydrolyzing the alpha-1,6-linked fucose joined to the reducing-end N-acetylglucosamine of the carbohydrate moieties of glycoproteins.</text>
</comment>
<dbReference type="InterPro" id="IPR057739">
    <property type="entry name" value="Glyco_hydro_29_N"/>
</dbReference>
<evidence type="ECO:0000259" key="10">
    <source>
        <dbReference type="Pfam" id="PF16757"/>
    </source>
</evidence>
<dbReference type="Pfam" id="PF01120">
    <property type="entry name" value="Alpha_L_fucos"/>
    <property type="match status" value="1"/>
</dbReference>
<accession>A0AAE1EBE5</accession>
<feature type="domain" description="Glycoside hydrolase family 29 N-terminal" evidence="9">
    <location>
        <begin position="32"/>
        <end position="363"/>
    </location>
</feature>
<comment type="caution">
    <text evidence="11">The sequence shown here is derived from an EMBL/GenBank/DDBJ whole genome shotgun (WGS) entry which is preliminary data.</text>
</comment>
<dbReference type="InterPro" id="IPR017853">
    <property type="entry name" value="GH"/>
</dbReference>
<dbReference type="GO" id="GO:0004560">
    <property type="term" value="F:alpha-L-fucosidase activity"/>
    <property type="evidence" value="ECO:0007669"/>
    <property type="project" value="UniProtKB-EC"/>
</dbReference>
<dbReference type="SMART" id="SM00812">
    <property type="entry name" value="Alpha_L_fucos"/>
    <property type="match status" value="1"/>
</dbReference>
<evidence type="ECO:0000313" key="12">
    <source>
        <dbReference type="Proteomes" id="UP001283361"/>
    </source>
</evidence>
<evidence type="ECO:0000259" key="9">
    <source>
        <dbReference type="Pfam" id="PF01120"/>
    </source>
</evidence>
<evidence type="ECO:0000256" key="1">
    <source>
        <dbReference type="ARBA" id="ARBA00004071"/>
    </source>
</evidence>
<evidence type="ECO:0000256" key="8">
    <source>
        <dbReference type="PIRNR" id="PIRNR001092"/>
    </source>
</evidence>
<dbReference type="GO" id="GO:0006004">
    <property type="term" value="P:fucose metabolic process"/>
    <property type="evidence" value="ECO:0007669"/>
    <property type="project" value="InterPro"/>
</dbReference>
<keyword evidence="12" id="KW-1185">Reference proteome</keyword>
<evidence type="ECO:0000313" key="11">
    <source>
        <dbReference type="EMBL" id="KAK3801301.1"/>
    </source>
</evidence>
<proteinExistence type="inferred from homology"/>
<dbReference type="Proteomes" id="UP001283361">
    <property type="component" value="Unassembled WGS sequence"/>
</dbReference>
<dbReference type="GO" id="GO:0016139">
    <property type="term" value="P:glycoside catabolic process"/>
    <property type="evidence" value="ECO:0007669"/>
    <property type="project" value="TreeGrafter"/>
</dbReference>
<dbReference type="Gene3D" id="3.20.20.80">
    <property type="entry name" value="Glycosidases"/>
    <property type="match status" value="1"/>
</dbReference>
<dbReference type="AlphaFoldDB" id="A0AAE1EBE5"/>
<comment type="similarity">
    <text evidence="2 8">Belongs to the glycosyl hydrolase 29 family.</text>
</comment>
<dbReference type="PRINTS" id="PR00741">
    <property type="entry name" value="GLHYDRLASE29"/>
</dbReference>
<dbReference type="PANTHER" id="PTHR10030:SF37">
    <property type="entry name" value="ALPHA-L-FUCOSIDASE-RELATED"/>
    <property type="match status" value="1"/>
</dbReference>
<sequence>MKVYLLELSPWARLFVVTASLILVLQSRPVVSYEPTWASLDSRPLPSWYDEAKIGIFIHWGIFSVPSFKSEWFWHFWHDPTSSVAKFMRDNYKPDFTYGDFAKDFTAEFFNPDQWAELFEDAGARYIVLTSKHHEGYTNWPSKYSFGWGSMDVGPKRDLVGELRNATLRRKNLKFGLYHSMYEWYNPLYLADKKTEFKSDEFVNFKTMPELYELVNKYQPEVIYSDGDWEANDTYWRSKEFLAWLYDESPVKDSVVVNDRWGHLDRGKHGGTFTYDDRFDPGVLMKHKWVNAMTLDSQSWGYRRNAPLREYLTVENLLQLLVRTVSCGGNLLVNVGPPSHGYITPIYEERLRQMGAWLKVNGEGIYGSRPWTFQNDTLTPGVWYTTKPSSEHAARGRTVYAFIYTWPENGRLTLAGPKMSVDHSGVSLVGYSGEKFHFKPKEGLRGVDIFFPAIPVNKLPNLWLWGLKLTGVEN</sequence>
<dbReference type="FunFam" id="3.20.20.80:FF:000027">
    <property type="entry name" value="Alpha-L-fucosidase"/>
    <property type="match status" value="1"/>
</dbReference>
<evidence type="ECO:0000256" key="7">
    <source>
        <dbReference type="ARBA" id="ARBA00023295"/>
    </source>
</evidence>
<dbReference type="PIRSF" id="PIRSF001092">
    <property type="entry name" value="Alpha-L-fucosidase"/>
    <property type="match status" value="1"/>
</dbReference>
<protein>
    <recommendedName>
        <fullName evidence="3">alpha-L-fucosidase</fullName>
        <ecNumber evidence="3">3.2.1.51</ecNumber>
    </recommendedName>
</protein>
<evidence type="ECO:0000256" key="5">
    <source>
        <dbReference type="ARBA" id="ARBA00022801"/>
    </source>
</evidence>
<feature type="domain" description="Alpha-L-fucosidase C-terminal" evidence="10">
    <location>
        <begin position="374"/>
        <end position="470"/>
    </location>
</feature>
<keyword evidence="6" id="KW-0325">Glycoprotein</keyword>
<keyword evidence="5 8" id="KW-0378">Hydrolase</keyword>
<dbReference type="PANTHER" id="PTHR10030">
    <property type="entry name" value="ALPHA-L-FUCOSIDASE"/>
    <property type="match status" value="1"/>
</dbReference>
<dbReference type="SUPFAM" id="SSF51445">
    <property type="entry name" value="(Trans)glycosidases"/>
    <property type="match status" value="1"/>
</dbReference>
<dbReference type="InterPro" id="IPR000933">
    <property type="entry name" value="Glyco_hydro_29"/>
</dbReference>
<evidence type="ECO:0000256" key="4">
    <source>
        <dbReference type="ARBA" id="ARBA00022729"/>
    </source>
</evidence>